<dbReference type="RefSeq" id="XP_040699743.1">
    <property type="nucleotide sequence ID" value="XM_040852614.1"/>
</dbReference>
<reference evidence="8" key="1">
    <citation type="journal article" date="2017" name="Genome Biol.">
        <title>Comparative genomics reveals high biological diversity and specific adaptations in the industrially and medically important fungal genus Aspergillus.</title>
        <authorList>
            <person name="de Vries R.P."/>
            <person name="Riley R."/>
            <person name="Wiebenga A."/>
            <person name="Aguilar-Osorio G."/>
            <person name="Amillis S."/>
            <person name="Uchima C.A."/>
            <person name="Anderluh G."/>
            <person name="Asadollahi M."/>
            <person name="Askin M."/>
            <person name="Barry K."/>
            <person name="Battaglia E."/>
            <person name="Bayram O."/>
            <person name="Benocci T."/>
            <person name="Braus-Stromeyer S.A."/>
            <person name="Caldana C."/>
            <person name="Canovas D."/>
            <person name="Cerqueira G.C."/>
            <person name="Chen F."/>
            <person name="Chen W."/>
            <person name="Choi C."/>
            <person name="Clum A."/>
            <person name="Dos Santos R.A."/>
            <person name="Damasio A.R."/>
            <person name="Diallinas G."/>
            <person name="Emri T."/>
            <person name="Fekete E."/>
            <person name="Flipphi M."/>
            <person name="Freyberg S."/>
            <person name="Gallo A."/>
            <person name="Gournas C."/>
            <person name="Habgood R."/>
            <person name="Hainaut M."/>
            <person name="Harispe M.L."/>
            <person name="Henrissat B."/>
            <person name="Hilden K.S."/>
            <person name="Hope R."/>
            <person name="Hossain A."/>
            <person name="Karabika E."/>
            <person name="Karaffa L."/>
            <person name="Karanyi Z."/>
            <person name="Krasevec N."/>
            <person name="Kuo A."/>
            <person name="Kusch H."/>
            <person name="LaButti K."/>
            <person name="Lagendijk E.L."/>
            <person name="Lapidus A."/>
            <person name="Levasseur A."/>
            <person name="Lindquist E."/>
            <person name="Lipzen A."/>
            <person name="Logrieco A.F."/>
            <person name="MacCabe A."/>
            <person name="Maekelae M.R."/>
            <person name="Malavazi I."/>
            <person name="Melin P."/>
            <person name="Meyer V."/>
            <person name="Mielnichuk N."/>
            <person name="Miskei M."/>
            <person name="Molnar A.P."/>
            <person name="Mule G."/>
            <person name="Ngan C.Y."/>
            <person name="Orejas M."/>
            <person name="Orosz E."/>
            <person name="Ouedraogo J.P."/>
            <person name="Overkamp K.M."/>
            <person name="Park H.-S."/>
            <person name="Perrone G."/>
            <person name="Piumi F."/>
            <person name="Punt P.J."/>
            <person name="Ram A.F."/>
            <person name="Ramon A."/>
            <person name="Rauscher S."/>
            <person name="Record E."/>
            <person name="Riano-Pachon D.M."/>
            <person name="Robert V."/>
            <person name="Roehrig J."/>
            <person name="Ruller R."/>
            <person name="Salamov A."/>
            <person name="Salih N.S."/>
            <person name="Samson R.A."/>
            <person name="Sandor E."/>
            <person name="Sanguinetti M."/>
            <person name="Schuetze T."/>
            <person name="Sepcic K."/>
            <person name="Shelest E."/>
            <person name="Sherlock G."/>
            <person name="Sophianopoulou V."/>
            <person name="Squina F.M."/>
            <person name="Sun H."/>
            <person name="Susca A."/>
            <person name="Todd R.B."/>
            <person name="Tsang A."/>
            <person name="Unkles S.E."/>
            <person name="van de Wiele N."/>
            <person name="van Rossen-Uffink D."/>
            <person name="Oliveira J.V."/>
            <person name="Vesth T.C."/>
            <person name="Visser J."/>
            <person name="Yu J.-H."/>
            <person name="Zhou M."/>
            <person name="Andersen M.R."/>
            <person name="Archer D.B."/>
            <person name="Baker S.E."/>
            <person name="Benoit I."/>
            <person name="Brakhage A.A."/>
            <person name="Braus G.H."/>
            <person name="Fischer R."/>
            <person name="Frisvad J.C."/>
            <person name="Goldman G.H."/>
            <person name="Houbraken J."/>
            <person name="Oakley B."/>
            <person name="Pocsi I."/>
            <person name="Scazzocchio C."/>
            <person name="Seiboth B."/>
            <person name="vanKuyk P.A."/>
            <person name="Wortman J."/>
            <person name="Dyer P.S."/>
            <person name="Grigoriev I.V."/>
        </authorList>
    </citation>
    <scope>NUCLEOTIDE SEQUENCE [LARGE SCALE GENOMIC DNA]</scope>
    <source>
        <strain evidence="8">CBS 593.65</strain>
    </source>
</reference>
<gene>
    <name evidence="7" type="ORF">ASPSYDRAFT_92140</name>
</gene>
<evidence type="ECO:0000259" key="6">
    <source>
        <dbReference type="Pfam" id="PF13813"/>
    </source>
</evidence>
<dbReference type="GeneID" id="63768687"/>
<feature type="transmembrane region" description="Helical" evidence="5">
    <location>
        <begin position="226"/>
        <end position="254"/>
    </location>
</feature>
<dbReference type="GO" id="GO:0016020">
    <property type="term" value="C:membrane"/>
    <property type="evidence" value="ECO:0007669"/>
    <property type="project" value="UniProtKB-SubCell"/>
</dbReference>
<evidence type="ECO:0000256" key="1">
    <source>
        <dbReference type="ARBA" id="ARBA00004141"/>
    </source>
</evidence>
<keyword evidence="3 5" id="KW-1133">Transmembrane helix</keyword>
<accession>A0A1L9T929</accession>
<evidence type="ECO:0000256" key="2">
    <source>
        <dbReference type="ARBA" id="ARBA00022692"/>
    </source>
</evidence>
<comment type="subcellular location">
    <subcellularLocation>
        <location evidence="1">Membrane</location>
        <topology evidence="1">Multi-pass membrane protein</topology>
    </subcellularLocation>
</comment>
<keyword evidence="8" id="KW-1185">Reference proteome</keyword>
<keyword evidence="2 5" id="KW-0812">Transmembrane</keyword>
<feature type="domain" description="Wax synthase" evidence="6">
    <location>
        <begin position="260"/>
        <end position="346"/>
    </location>
</feature>
<dbReference type="OrthoDB" id="1077582at2759"/>
<evidence type="ECO:0000256" key="5">
    <source>
        <dbReference type="SAM" id="Phobius"/>
    </source>
</evidence>
<feature type="transmembrane region" description="Helical" evidence="5">
    <location>
        <begin position="342"/>
        <end position="366"/>
    </location>
</feature>
<dbReference type="Pfam" id="PF13813">
    <property type="entry name" value="MBOAT_2"/>
    <property type="match status" value="1"/>
</dbReference>
<evidence type="ECO:0000313" key="8">
    <source>
        <dbReference type="Proteomes" id="UP000184356"/>
    </source>
</evidence>
<dbReference type="EMBL" id="KV878591">
    <property type="protein sequence ID" value="OJJ55937.1"/>
    <property type="molecule type" value="Genomic_DNA"/>
</dbReference>
<evidence type="ECO:0000313" key="7">
    <source>
        <dbReference type="EMBL" id="OJJ55937.1"/>
    </source>
</evidence>
<dbReference type="STRING" id="1036612.A0A1L9T929"/>
<feature type="transmembrane region" description="Helical" evidence="5">
    <location>
        <begin position="6"/>
        <end position="26"/>
    </location>
</feature>
<feature type="transmembrane region" description="Helical" evidence="5">
    <location>
        <begin position="38"/>
        <end position="57"/>
    </location>
</feature>
<evidence type="ECO:0000256" key="3">
    <source>
        <dbReference type="ARBA" id="ARBA00022989"/>
    </source>
</evidence>
<protein>
    <recommendedName>
        <fullName evidence="6">Wax synthase domain-containing protein</fullName>
    </recommendedName>
</protein>
<feature type="transmembrane region" description="Helical" evidence="5">
    <location>
        <begin position="63"/>
        <end position="82"/>
    </location>
</feature>
<feature type="transmembrane region" description="Helical" evidence="5">
    <location>
        <begin position="151"/>
        <end position="171"/>
    </location>
</feature>
<feature type="transmembrane region" description="Helical" evidence="5">
    <location>
        <begin position="312"/>
        <end position="330"/>
    </location>
</feature>
<sequence>MSLISQGILPVTASIATFFLSIAVFFHLANIPSPRRLILSPLLYIPAAIAFYLSEWWPGDLNSLWGLLLCIWISHSTSLLFVETDHLYQDGEYLARLSKLAPHIHPKYHKVIKLWNNPRLLGTPYECILKAPKPGIPSGLRAFTVMRLAKLMAYFGLYFYIKTYIFPAVFMPVGMHEFDPMHQVYFRRLLNPLLFQAQHGYGYRYGYKDEAVAVTPRETLLRTAFVAWWTFSAVAMLDAAHAALSLLAVSILGFDTPAEWPPIFGPLSQAWSMRRFWGRFWHQIIRRTYTNYGELLSRRVLRLREKSVPDRLVVIFVVFLLSGVSHGVVSWRLGDCAWRGDVWWFCANFGVGMVEVFALGVVDVGFKRLGMENRVKRVQASVFGRAIGYLWVFGFMFWSVPKWQYPKVYCALEALQ</sequence>
<feature type="transmembrane region" description="Helical" evidence="5">
    <location>
        <begin position="378"/>
        <end position="398"/>
    </location>
</feature>
<dbReference type="Proteomes" id="UP000184356">
    <property type="component" value="Unassembled WGS sequence"/>
</dbReference>
<dbReference type="VEuPathDB" id="FungiDB:ASPSYDRAFT_92140"/>
<keyword evidence="4 5" id="KW-0472">Membrane</keyword>
<organism evidence="7 8">
    <name type="scientific">Aspergillus sydowii CBS 593.65</name>
    <dbReference type="NCBI Taxonomy" id="1036612"/>
    <lineage>
        <taxon>Eukaryota</taxon>
        <taxon>Fungi</taxon>
        <taxon>Dikarya</taxon>
        <taxon>Ascomycota</taxon>
        <taxon>Pezizomycotina</taxon>
        <taxon>Eurotiomycetes</taxon>
        <taxon>Eurotiomycetidae</taxon>
        <taxon>Eurotiales</taxon>
        <taxon>Aspergillaceae</taxon>
        <taxon>Aspergillus</taxon>
        <taxon>Aspergillus subgen. Nidulantes</taxon>
    </lineage>
</organism>
<evidence type="ECO:0000256" key="4">
    <source>
        <dbReference type="ARBA" id="ARBA00023136"/>
    </source>
</evidence>
<name>A0A1L9T929_9EURO</name>
<proteinExistence type="predicted"/>
<dbReference type="InterPro" id="IPR032805">
    <property type="entry name" value="Wax_synthase_dom"/>
</dbReference>
<dbReference type="AlphaFoldDB" id="A0A1L9T929"/>